<sequence length="126" mass="13886">MPRSVGQADIAPEVRLQVSLYLAQRSIRGRLLRGAIAAAMKSFGLCRNSIVKIWAVRTNPRALMAPGRQQPKRGRHLSPEEVAGRVQAVPSVCARPREGSRQPLAFPGRPYSAILLTVFFDVQSRV</sequence>
<dbReference type="OrthoDB" id="123483at2759"/>
<evidence type="ECO:0000313" key="3">
    <source>
        <dbReference type="EMBL" id="KAE9305800.1"/>
    </source>
</evidence>
<reference evidence="4 6" key="1">
    <citation type="submission" date="2018-09" db="EMBL/GenBank/DDBJ databases">
        <title>Genomic investigation of the strawberry pathogen Phytophthora fragariae indicates pathogenicity is determined by transcriptional variation in three key races.</title>
        <authorList>
            <person name="Adams T.M."/>
            <person name="Armitage A.D."/>
            <person name="Sobczyk M.K."/>
            <person name="Bates H.J."/>
            <person name="Dunwell J.M."/>
            <person name="Nellist C.F."/>
            <person name="Harrison R.J."/>
        </authorList>
    </citation>
    <scope>NUCLEOTIDE SEQUENCE [LARGE SCALE GENOMIC DNA]</scope>
    <source>
        <strain evidence="2 4">SCRP249</strain>
        <strain evidence="1 6">SCRP324</strain>
        <strain evidence="3 5">SCRP333</strain>
    </source>
</reference>
<dbReference type="AlphaFoldDB" id="A0A6A3K4B0"/>
<dbReference type="Proteomes" id="UP000435112">
    <property type="component" value="Unassembled WGS sequence"/>
</dbReference>
<comment type="caution">
    <text evidence="1">The sequence shown here is derived from an EMBL/GenBank/DDBJ whole genome shotgun (WGS) entry which is preliminary data.</text>
</comment>
<dbReference type="Proteomes" id="UP000429607">
    <property type="component" value="Unassembled WGS sequence"/>
</dbReference>
<evidence type="ECO:0000313" key="5">
    <source>
        <dbReference type="Proteomes" id="UP000434957"/>
    </source>
</evidence>
<keyword evidence="5" id="KW-1185">Reference proteome</keyword>
<organism evidence="1 6">
    <name type="scientific">Phytophthora rubi</name>
    <dbReference type="NCBI Taxonomy" id="129364"/>
    <lineage>
        <taxon>Eukaryota</taxon>
        <taxon>Sar</taxon>
        <taxon>Stramenopiles</taxon>
        <taxon>Oomycota</taxon>
        <taxon>Peronosporomycetes</taxon>
        <taxon>Peronosporales</taxon>
        <taxon>Peronosporaceae</taxon>
        <taxon>Phytophthora</taxon>
    </lineage>
</organism>
<evidence type="ECO:0000313" key="2">
    <source>
        <dbReference type="EMBL" id="KAE9003134.1"/>
    </source>
</evidence>
<dbReference type="EMBL" id="QXFT01002005">
    <property type="protein sequence ID" value="KAE9305800.1"/>
    <property type="molecule type" value="Genomic_DNA"/>
</dbReference>
<accession>A0A6A3K4B0</accession>
<dbReference type="EMBL" id="QXFV01001557">
    <property type="protein sequence ID" value="KAE9003134.1"/>
    <property type="molecule type" value="Genomic_DNA"/>
</dbReference>
<evidence type="ECO:0000313" key="6">
    <source>
        <dbReference type="Proteomes" id="UP000435112"/>
    </source>
</evidence>
<dbReference type="Proteomes" id="UP000434957">
    <property type="component" value="Unassembled WGS sequence"/>
</dbReference>
<name>A0A6A3K4B0_9STRA</name>
<evidence type="ECO:0000313" key="4">
    <source>
        <dbReference type="Proteomes" id="UP000429607"/>
    </source>
</evidence>
<dbReference type="EMBL" id="QXFU01001575">
    <property type="protein sequence ID" value="KAE8999535.1"/>
    <property type="molecule type" value="Genomic_DNA"/>
</dbReference>
<proteinExistence type="predicted"/>
<gene>
    <name evidence="2" type="ORF">PR001_g18061</name>
    <name evidence="1" type="ORF">PR002_g18425</name>
    <name evidence="3" type="ORF">PR003_g21401</name>
</gene>
<evidence type="ECO:0000313" key="1">
    <source>
        <dbReference type="EMBL" id="KAE8999535.1"/>
    </source>
</evidence>
<protein>
    <submittedName>
        <fullName evidence="1">Uncharacterized protein</fullName>
    </submittedName>
</protein>